<keyword evidence="3 5" id="KW-1133">Transmembrane helix</keyword>
<evidence type="ECO:0000256" key="5">
    <source>
        <dbReference type="SAM" id="Phobius"/>
    </source>
</evidence>
<comment type="caution">
    <text evidence="6">The sequence shown here is derived from an EMBL/GenBank/DDBJ whole genome shotgun (WGS) entry which is preliminary data.</text>
</comment>
<gene>
    <name evidence="6" type="ORF">EMCG_07172</name>
</gene>
<dbReference type="Proteomes" id="UP000034164">
    <property type="component" value="Unassembled WGS sequence"/>
</dbReference>
<dbReference type="PANTHER" id="PTHR46494">
    <property type="entry name" value="CORA FAMILY METAL ION TRANSPORTER (EUROFUNG)"/>
    <property type="match status" value="1"/>
</dbReference>
<evidence type="ECO:0000313" key="6">
    <source>
        <dbReference type="EMBL" id="KKZ67150.1"/>
    </source>
</evidence>
<dbReference type="OrthoDB" id="4178743at2759"/>
<protein>
    <submittedName>
        <fullName evidence="6">Uncharacterized protein</fullName>
    </submittedName>
</protein>
<evidence type="ECO:0000256" key="4">
    <source>
        <dbReference type="ARBA" id="ARBA00023136"/>
    </source>
</evidence>
<dbReference type="Pfam" id="PF01544">
    <property type="entry name" value="CorA"/>
    <property type="match status" value="1"/>
</dbReference>
<dbReference type="GO" id="GO:0050897">
    <property type="term" value="F:cobalt ion binding"/>
    <property type="evidence" value="ECO:0007669"/>
    <property type="project" value="TreeGrafter"/>
</dbReference>
<dbReference type="EMBL" id="LCZI01000327">
    <property type="protein sequence ID" value="KKZ67150.1"/>
    <property type="molecule type" value="Genomic_DNA"/>
</dbReference>
<feature type="transmembrane region" description="Helical" evidence="5">
    <location>
        <begin position="395"/>
        <end position="415"/>
    </location>
</feature>
<evidence type="ECO:0000256" key="3">
    <source>
        <dbReference type="ARBA" id="ARBA00022989"/>
    </source>
</evidence>
<proteinExistence type="predicted"/>
<dbReference type="GO" id="GO:0015087">
    <property type="term" value="F:cobalt ion transmembrane transporter activity"/>
    <property type="evidence" value="ECO:0007669"/>
    <property type="project" value="TreeGrafter"/>
</dbReference>
<organism evidence="6 7">
    <name type="scientific">[Emmonsia] crescens</name>
    <dbReference type="NCBI Taxonomy" id="73230"/>
    <lineage>
        <taxon>Eukaryota</taxon>
        <taxon>Fungi</taxon>
        <taxon>Dikarya</taxon>
        <taxon>Ascomycota</taxon>
        <taxon>Pezizomycotina</taxon>
        <taxon>Eurotiomycetes</taxon>
        <taxon>Eurotiomycetidae</taxon>
        <taxon>Onygenales</taxon>
        <taxon>Ajellomycetaceae</taxon>
        <taxon>Emergomyces</taxon>
    </lineage>
</organism>
<dbReference type="AlphaFoldDB" id="A0A0G2IA59"/>
<evidence type="ECO:0000256" key="1">
    <source>
        <dbReference type="ARBA" id="ARBA00004651"/>
    </source>
</evidence>
<feature type="transmembrane region" description="Helical" evidence="5">
    <location>
        <begin position="352"/>
        <end position="375"/>
    </location>
</feature>
<comment type="subcellular location">
    <subcellularLocation>
        <location evidence="1">Cell membrane</location>
        <topology evidence="1">Multi-pass membrane protein</topology>
    </subcellularLocation>
</comment>
<keyword evidence="4 5" id="KW-0472">Membrane</keyword>
<reference evidence="7" key="1">
    <citation type="journal article" date="2015" name="PLoS Genet.">
        <title>The dynamic genome and transcriptome of the human fungal pathogen Blastomyces and close relative Emmonsia.</title>
        <authorList>
            <person name="Munoz J.F."/>
            <person name="Gauthier G.M."/>
            <person name="Desjardins C.A."/>
            <person name="Gallo J.E."/>
            <person name="Holder J."/>
            <person name="Sullivan T.D."/>
            <person name="Marty A.J."/>
            <person name="Carmen J.C."/>
            <person name="Chen Z."/>
            <person name="Ding L."/>
            <person name="Gujja S."/>
            <person name="Magrini V."/>
            <person name="Misas E."/>
            <person name="Mitreva M."/>
            <person name="Priest M."/>
            <person name="Saif S."/>
            <person name="Whiston E.A."/>
            <person name="Young S."/>
            <person name="Zeng Q."/>
            <person name="Goldman W.E."/>
            <person name="Mardis E.R."/>
            <person name="Taylor J.W."/>
            <person name="McEwen J.G."/>
            <person name="Clay O.K."/>
            <person name="Klein B.S."/>
            <person name="Cuomo C.A."/>
        </authorList>
    </citation>
    <scope>NUCLEOTIDE SEQUENCE [LARGE SCALE GENOMIC DNA]</scope>
    <source>
        <strain evidence="7">UAMH 3008</strain>
    </source>
</reference>
<keyword evidence="2 5" id="KW-0812">Transmembrane</keyword>
<dbReference type="VEuPathDB" id="FungiDB:EMCG_07172"/>
<name>A0A0G2IA59_9EURO</name>
<dbReference type="Gene3D" id="1.20.58.340">
    <property type="entry name" value="Magnesium transport protein CorA, transmembrane region"/>
    <property type="match status" value="1"/>
</dbReference>
<dbReference type="InterPro" id="IPR045863">
    <property type="entry name" value="CorA_TM1_TM2"/>
</dbReference>
<dbReference type="SUPFAM" id="SSF144083">
    <property type="entry name" value="Magnesium transport protein CorA, transmembrane region"/>
    <property type="match status" value="1"/>
</dbReference>
<dbReference type="PANTHER" id="PTHR46494:SF1">
    <property type="entry name" value="CORA FAMILY METAL ION TRANSPORTER (EUROFUNG)"/>
    <property type="match status" value="1"/>
</dbReference>
<dbReference type="GO" id="GO:0000287">
    <property type="term" value="F:magnesium ion binding"/>
    <property type="evidence" value="ECO:0007669"/>
    <property type="project" value="TreeGrafter"/>
</dbReference>
<dbReference type="InterPro" id="IPR002523">
    <property type="entry name" value="MgTranspt_CorA/ZnTranspt_ZntB"/>
</dbReference>
<sequence>MEVAVHRAPVCINISRHGHHGEDGCLLEEDNVNFLGFLLHNSEETPEKMVVDVIEKIDKALSNRRSTLEAELSQLTVDFAGNKQPHNSVRIVFAGTQDDCKIWVNRHPAIIAKLSIPQQFWATSTNDLNGCSDARYTYRDDGTIASLDTWSCFKIKEADSEGKYDWHQMTMFIRWNPIEKNTFIFCSDFSETLQDALKRRMFSVDPSDPYTWHAIFIDKLRDAYDNSVWKIRDLVRAAEKARDGTQVAGPNFPKLHNIARHAIHSNETLDVAIDTIDSIVHEHELFISREGSTGPHSVPEIIANDVTRRLYYHSKELRAIKARSASLYYRLQNEINLGFNLVSQTDTAAMKIISAVGLVFLPGTFISTLFGMNFFDFSVDDNTGKQTFAMSDKFWMYWAISLPVTAAVILSWVVWDYWYLIISSLEPIWVTFREKFDFLSKMRRKRNTKLTSPS</sequence>
<accession>A0A0G2IA59</accession>
<dbReference type="GO" id="GO:0005886">
    <property type="term" value="C:plasma membrane"/>
    <property type="evidence" value="ECO:0007669"/>
    <property type="project" value="UniProtKB-SubCell"/>
</dbReference>
<evidence type="ECO:0000313" key="7">
    <source>
        <dbReference type="Proteomes" id="UP000034164"/>
    </source>
</evidence>
<evidence type="ECO:0000256" key="2">
    <source>
        <dbReference type="ARBA" id="ARBA00022692"/>
    </source>
</evidence>
<dbReference type="GO" id="GO:0015095">
    <property type="term" value="F:magnesium ion transmembrane transporter activity"/>
    <property type="evidence" value="ECO:0007669"/>
    <property type="project" value="TreeGrafter"/>
</dbReference>